<dbReference type="EMBL" id="MLCA01000014">
    <property type="protein sequence ID" value="MEE7493362.1"/>
    <property type="molecule type" value="Genomic_DNA"/>
</dbReference>
<organism evidence="2 3">
    <name type="scientific">Methylobacterium oryzae</name>
    <dbReference type="NCBI Taxonomy" id="334852"/>
    <lineage>
        <taxon>Bacteria</taxon>
        <taxon>Pseudomonadati</taxon>
        <taxon>Pseudomonadota</taxon>
        <taxon>Alphaproteobacteria</taxon>
        <taxon>Hyphomicrobiales</taxon>
        <taxon>Methylobacteriaceae</taxon>
        <taxon>Methylobacterium</taxon>
    </lineage>
</organism>
<keyword evidence="3" id="KW-1185">Reference proteome</keyword>
<dbReference type="Proteomes" id="UP001355206">
    <property type="component" value="Unassembled WGS sequence"/>
</dbReference>
<evidence type="ECO:0000256" key="1">
    <source>
        <dbReference type="SAM" id="MobiDB-lite"/>
    </source>
</evidence>
<accession>A0ABU7TU30</accession>
<evidence type="ECO:0000313" key="2">
    <source>
        <dbReference type="EMBL" id="MEE7493362.1"/>
    </source>
</evidence>
<reference evidence="2 3" key="1">
    <citation type="journal article" date="2012" name="Genet. Mol. Biol.">
        <title>Analysis of 16S rRNA and mxaF genes revealing insights into Methylobacterium niche-specific plant association.</title>
        <authorList>
            <person name="Dourado M.N."/>
            <person name="Andreote F.D."/>
            <person name="Dini-Andreote F."/>
            <person name="Conti R."/>
            <person name="Araujo J.M."/>
            <person name="Araujo W.L."/>
        </authorList>
    </citation>
    <scope>NUCLEOTIDE SEQUENCE [LARGE SCALE GENOMIC DNA]</scope>
    <source>
        <strain evidence="2 3">TC3-10</strain>
    </source>
</reference>
<evidence type="ECO:0000313" key="3">
    <source>
        <dbReference type="Proteomes" id="UP001355206"/>
    </source>
</evidence>
<evidence type="ECO:0008006" key="4">
    <source>
        <dbReference type="Google" id="ProtNLM"/>
    </source>
</evidence>
<proteinExistence type="predicted"/>
<comment type="caution">
    <text evidence="2">The sequence shown here is derived from an EMBL/GenBank/DDBJ whole genome shotgun (WGS) entry which is preliminary data.</text>
</comment>
<feature type="region of interest" description="Disordered" evidence="1">
    <location>
        <begin position="60"/>
        <end position="94"/>
    </location>
</feature>
<sequence>MSAYPAGHYIVACQLRTTKQANHVTATLDLALTASMLDQMEAVHRPRVLTDSGSSYVAGDPADRLGSHCMPPSAVRRGILRPRVGTSAVNRTPF</sequence>
<name>A0ABU7TU30_9HYPH</name>
<gene>
    <name evidence="2" type="ORF">MOTC310_24055</name>
</gene>
<protein>
    <recommendedName>
        <fullName evidence="4">Transposase</fullName>
    </recommendedName>
</protein>